<dbReference type="OrthoDB" id="3650464at2759"/>
<keyword evidence="1" id="KW-1133">Transmembrane helix</keyword>
<dbReference type="AlphaFoldDB" id="A0A2D3VHJ4"/>
<proteinExistence type="predicted"/>
<dbReference type="Proteomes" id="UP000225277">
    <property type="component" value="Unassembled WGS sequence"/>
</dbReference>
<dbReference type="EMBL" id="FJUY01000009">
    <property type="protein sequence ID" value="CZT20223.1"/>
    <property type="molecule type" value="Genomic_DNA"/>
</dbReference>
<organism evidence="2 3">
    <name type="scientific">Ramularia collo-cygni</name>
    <dbReference type="NCBI Taxonomy" id="112498"/>
    <lineage>
        <taxon>Eukaryota</taxon>
        <taxon>Fungi</taxon>
        <taxon>Dikarya</taxon>
        <taxon>Ascomycota</taxon>
        <taxon>Pezizomycotina</taxon>
        <taxon>Dothideomycetes</taxon>
        <taxon>Dothideomycetidae</taxon>
        <taxon>Mycosphaerellales</taxon>
        <taxon>Mycosphaerellaceae</taxon>
        <taxon>Ramularia</taxon>
    </lineage>
</organism>
<dbReference type="GeneID" id="35601225"/>
<reference evidence="2 3" key="1">
    <citation type="submission" date="2016-03" db="EMBL/GenBank/DDBJ databases">
        <authorList>
            <person name="Ploux O."/>
        </authorList>
    </citation>
    <scope>NUCLEOTIDE SEQUENCE [LARGE SCALE GENOMIC DNA]</scope>
    <source>
        <strain evidence="2 3">URUG2</strain>
    </source>
</reference>
<keyword evidence="1" id="KW-0812">Transmembrane</keyword>
<accession>A0A2D3VHJ4</accession>
<name>A0A2D3VHJ4_9PEZI</name>
<keyword evidence="1" id="KW-0472">Membrane</keyword>
<evidence type="ECO:0000256" key="1">
    <source>
        <dbReference type="SAM" id="Phobius"/>
    </source>
</evidence>
<evidence type="ECO:0000313" key="3">
    <source>
        <dbReference type="Proteomes" id="UP000225277"/>
    </source>
</evidence>
<keyword evidence="3" id="KW-1185">Reference proteome</keyword>
<dbReference type="RefSeq" id="XP_023627112.1">
    <property type="nucleotide sequence ID" value="XM_023771344.1"/>
</dbReference>
<evidence type="ECO:0000313" key="2">
    <source>
        <dbReference type="EMBL" id="CZT20223.1"/>
    </source>
</evidence>
<feature type="transmembrane region" description="Helical" evidence="1">
    <location>
        <begin position="6"/>
        <end position="26"/>
    </location>
</feature>
<sequence length="98" mass="10394">MGISNAAVIVLCIVGAGAALMIGYAIGTRLWNGSADDRNDLEGGRGAFNQAAYMREVRLRNQDKILSLARSGKSKIPTDQITPTTFSAVSTSSYGDLR</sequence>
<gene>
    <name evidence="2" type="ORF">RCC_06080</name>
</gene>
<protein>
    <submittedName>
        <fullName evidence="2">Uncharacterized protein</fullName>
    </submittedName>
</protein>